<dbReference type="GO" id="GO:0006412">
    <property type="term" value="P:translation"/>
    <property type="evidence" value="ECO:0007669"/>
    <property type="project" value="UniProtKB-KW"/>
</dbReference>
<name>A0A5J4Q3C9_9ZZZZ</name>
<dbReference type="SUPFAM" id="SSF55194">
    <property type="entry name" value="Ribosome recycling factor, RRF"/>
    <property type="match status" value="1"/>
</dbReference>
<evidence type="ECO:0000256" key="2">
    <source>
        <dbReference type="ARBA" id="ARBA00022917"/>
    </source>
</evidence>
<sequence length="87" mass="9470">MKDVNNCINGAQEKMDMAIMYLDEAFAHIRAGKANAKILDGIRVTSYGSMVPISSVAAISTPDARSIAIKPWDKTIFKVIEKAIINS</sequence>
<accession>A0A5J4Q3C9</accession>
<evidence type="ECO:0000313" key="4">
    <source>
        <dbReference type="EMBL" id="KAA6315540.1"/>
    </source>
</evidence>
<dbReference type="GO" id="GO:0043023">
    <property type="term" value="F:ribosomal large subunit binding"/>
    <property type="evidence" value="ECO:0007669"/>
    <property type="project" value="TreeGrafter"/>
</dbReference>
<dbReference type="Pfam" id="PF01765">
    <property type="entry name" value="RRF"/>
    <property type="match status" value="1"/>
</dbReference>
<reference evidence="4" key="1">
    <citation type="submission" date="2019-03" db="EMBL/GenBank/DDBJ databases">
        <title>Single cell metagenomics reveals metabolic interactions within the superorganism composed of flagellate Streblomastix strix and complex community of Bacteroidetes bacteria on its surface.</title>
        <authorList>
            <person name="Treitli S.C."/>
            <person name="Kolisko M."/>
            <person name="Husnik F."/>
            <person name="Keeling P."/>
            <person name="Hampl V."/>
        </authorList>
    </citation>
    <scope>NUCLEOTIDE SEQUENCE</scope>
    <source>
        <strain evidence="4">STM</strain>
    </source>
</reference>
<dbReference type="EMBL" id="SNRY01005215">
    <property type="protein sequence ID" value="KAA6315540.1"/>
    <property type="molecule type" value="Genomic_DNA"/>
</dbReference>
<comment type="caution">
    <text evidence="4">The sequence shown here is derived from an EMBL/GenBank/DDBJ whole genome shotgun (WGS) entry which is preliminary data.</text>
</comment>
<dbReference type="InterPro" id="IPR023584">
    <property type="entry name" value="Ribosome_recyc_fac_dom"/>
</dbReference>
<dbReference type="InterPro" id="IPR036191">
    <property type="entry name" value="RRF_sf"/>
</dbReference>
<evidence type="ECO:0000256" key="1">
    <source>
        <dbReference type="ARBA" id="ARBA00005912"/>
    </source>
</evidence>
<dbReference type="PANTHER" id="PTHR20982">
    <property type="entry name" value="RIBOSOME RECYCLING FACTOR"/>
    <property type="match status" value="1"/>
</dbReference>
<evidence type="ECO:0000259" key="3">
    <source>
        <dbReference type="Pfam" id="PF01765"/>
    </source>
</evidence>
<gene>
    <name evidence="4" type="ORF">EZS27_034015</name>
</gene>
<protein>
    <submittedName>
        <fullName evidence="4">Ribosome-recycling factor</fullName>
    </submittedName>
</protein>
<dbReference type="FunFam" id="3.30.1360.40:FF:000001">
    <property type="entry name" value="Ribosome-recycling factor"/>
    <property type="match status" value="1"/>
</dbReference>
<keyword evidence="2" id="KW-0648">Protein biosynthesis</keyword>
<dbReference type="PANTHER" id="PTHR20982:SF3">
    <property type="entry name" value="MITOCHONDRIAL RIBOSOME RECYCLING FACTOR PSEUDO 1"/>
    <property type="match status" value="1"/>
</dbReference>
<proteinExistence type="inferred from homology"/>
<organism evidence="4">
    <name type="scientific">termite gut metagenome</name>
    <dbReference type="NCBI Taxonomy" id="433724"/>
    <lineage>
        <taxon>unclassified sequences</taxon>
        <taxon>metagenomes</taxon>
        <taxon>organismal metagenomes</taxon>
    </lineage>
</organism>
<feature type="domain" description="Ribosome recycling factor" evidence="3">
    <location>
        <begin position="23"/>
        <end position="87"/>
    </location>
</feature>
<dbReference type="Gene3D" id="3.30.1360.40">
    <property type="match status" value="1"/>
</dbReference>
<dbReference type="AlphaFoldDB" id="A0A5J4Q3C9"/>
<comment type="similarity">
    <text evidence="1">Belongs to the RRF family.</text>
</comment>
<feature type="non-terminal residue" evidence="4">
    <location>
        <position position="87"/>
    </location>
</feature>
<dbReference type="InterPro" id="IPR002661">
    <property type="entry name" value="Ribosome_recyc_fac"/>
</dbReference>